<dbReference type="EMBL" id="JABCQH010000001">
    <property type="protein sequence ID" value="MBF0887200.1"/>
    <property type="molecule type" value="Genomic_DNA"/>
</dbReference>
<comment type="caution">
    <text evidence="2">The sequence shown here is derived from an EMBL/GenBank/DDBJ whole genome shotgun (WGS) entry which is preliminary data.</text>
</comment>
<reference evidence="3" key="1">
    <citation type="submission" date="2020-04" db="EMBL/GenBank/DDBJ databases">
        <title>Description of novel Gluconacetobacter.</title>
        <authorList>
            <person name="Sombolestani A."/>
        </authorList>
    </citation>
    <scope>NUCLEOTIDE SEQUENCE [LARGE SCALE GENOMIC DNA]</scope>
    <source>
        <strain evidence="3">LMG 1745</strain>
    </source>
</reference>
<keyword evidence="3" id="KW-1185">Reference proteome</keyword>
<feature type="domain" description="DUF4097" evidence="1">
    <location>
        <begin position="68"/>
        <end position="189"/>
    </location>
</feature>
<protein>
    <submittedName>
        <fullName evidence="2">DUF4097 family beta strand repeat protein</fullName>
    </submittedName>
</protein>
<proteinExistence type="predicted"/>
<reference evidence="2 3" key="2">
    <citation type="submission" date="2020-11" db="EMBL/GenBank/DDBJ databases">
        <title>Description of novel Gluconobacter species.</title>
        <authorList>
            <person name="Cleenwerck I."/>
            <person name="Cnockaert M."/>
            <person name="Borremans W."/>
            <person name="Wieme A.D."/>
            <person name="De Vuyst L."/>
            <person name="Vandamme P."/>
        </authorList>
    </citation>
    <scope>NUCLEOTIDE SEQUENCE [LARGE SCALE GENOMIC DNA]</scope>
    <source>
        <strain evidence="2 3">LMG 1745</strain>
    </source>
</reference>
<name>A0ABR9YRR0_9PROT</name>
<dbReference type="Pfam" id="PF13349">
    <property type="entry name" value="DUF4097"/>
    <property type="match status" value="1"/>
</dbReference>
<evidence type="ECO:0000259" key="1">
    <source>
        <dbReference type="Pfam" id="PF13349"/>
    </source>
</evidence>
<evidence type="ECO:0000313" key="2">
    <source>
        <dbReference type="EMBL" id="MBF0887200.1"/>
    </source>
</evidence>
<dbReference type="Proteomes" id="UP000662701">
    <property type="component" value="Unassembled WGS sequence"/>
</dbReference>
<organism evidence="2 3">
    <name type="scientific">Gluconobacter cadivus</name>
    <dbReference type="NCBI Taxonomy" id="2728101"/>
    <lineage>
        <taxon>Bacteria</taxon>
        <taxon>Pseudomonadati</taxon>
        <taxon>Pseudomonadota</taxon>
        <taxon>Alphaproteobacteria</taxon>
        <taxon>Acetobacterales</taxon>
        <taxon>Acetobacteraceae</taxon>
        <taxon>Gluconobacter</taxon>
    </lineage>
</organism>
<accession>A0ABR9YRR0</accession>
<evidence type="ECO:0000313" key="3">
    <source>
        <dbReference type="Proteomes" id="UP000662701"/>
    </source>
</evidence>
<dbReference type="InterPro" id="IPR025164">
    <property type="entry name" value="Toastrack_DUF4097"/>
</dbReference>
<gene>
    <name evidence="2" type="ORF">HKD19_01380</name>
</gene>
<sequence length="264" mass="27658">MPLCSIVPSQVAEARKAHIMNRFVLSLPVLALGTALAFPVCAAPLSQSSISDDMSLSTLPEGGKLSSINGDVSIGTSDGPLSVRTVSGDIHIKQSRGPLEVHTVNGALDVDHAVAAVEIRSASGDITLDHSDGAVSIRTMNGDSTIDHATHNVMIRSVSGDTNLTLDAAPQMRTIDIGTVSGDMTIHLPHGFGGTFDIHLKQRRSDKTLPLQQSLGLTVQIGNWEKESGGSAEVRTITATGKVGDGRDHIIIHSVVGTLKLVQD</sequence>
<dbReference type="RefSeq" id="WP_194261185.1">
    <property type="nucleotide sequence ID" value="NZ_JABCQH010000001.1"/>
</dbReference>